<protein>
    <submittedName>
        <fullName evidence="1">Uncharacterized protein</fullName>
    </submittedName>
</protein>
<keyword evidence="2" id="KW-1185">Reference proteome</keyword>
<name>A0A4U5M5I9_STECR</name>
<dbReference type="EMBL" id="AZBU02000009">
    <property type="protein sequence ID" value="TKR64131.1"/>
    <property type="molecule type" value="Genomic_DNA"/>
</dbReference>
<reference evidence="1 2" key="2">
    <citation type="journal article" date="2019" name="G3 (Bethesda)">
        <title>Hybrid Assembly of the Genome of the Entomopathogenic Nematode Steinernema carpocapsae Identifies the X-Chromosome.</title>
        <authorList>
            <person name="Serra L."/>
            <person name="Macchietto M."/>
            <person name="Macias-Munoz A."/>
            <person name="McGill C.J."/>
            <person name="Rodriguez I.M."/>
            <person name="Rodriguez B."/>
            <person name="Murad R."/>
            <person name="Mortazavi A."/>
        </authorList>
    </citation>
    <scope>NUCLEOTIDE SEQUENCE [LARGE SCALE GENOMIC DNA]</scope>
    <source>
        <strain evidence="1 2">ALL</strain>
    </source>
</reference>
<dbReference type="AlphaFoldDB" id="A0A4U5M5I9"/>
<evidence type="ECO:0000313" key="2">
    <source>
        <dbReference type="Proteomes" id="UP000298663"/>
    </source>
</evidence>
<reference evidence="1 2" key="1">
    <citation type="journal article" date="2015" name="Genome Biol.">
        <title>Comparative genomics of Steinernema reveals deeply conserved gene regulatory networks.</title>
        <authorList>
            <person name="Dillman A.R."/>
            <person name="Macchietto M."/>
            <person name="Porter C.F."/>
            <person name="Rogers A."/>
            <person name="Williams B."/>
            <person name="Antoshechkin I."/>
            <person name="Lee M.M."/>
            <person name="Goodwin Z."/>
            <person name="Lu X."/>
            <person name="Lewis E.E."/>
            <person name="Goodrich-Blair H."/>
            <person name="Stock S.P."/>
            <person name="Adams B.J."/>
            <person name="Sternberg P.W."/>
            <person name="Mortazavi A."/>
        </authorList>
    </citation>
    <scope>NUCLEOTIDE SEQUENCE [LARGE SCALE GENOMIC DNA]</scope>
    <source>
        <strain evidence="1 2">ALL</strain>
    </source>
</reference>
<organism evidence="1 2">
    <name type="scientific">Steinernema carpocapsae</name>
    <name type="common">Entomopathogenic nematode</name>
    <dbReference type="NCBI Taxonomy" id="34508"/>
    <lineage>
        <taxon>Eukaryota</taxon>
        <taxon>Metazoa</taxon>
        <taxon>Ecdysozoa</taxon>
        <taxon>Nematoda</taxon>
        <taxon>Chromadorea</taxon>
        <taxon>Rhabditida</taxon>
        <taxon>Tylenchina</taxon>
        <taxon>Panagrolaimomorpha</taxon>
        <taxon>Strongyloidoidea</taxon>
        <taxon>Steinernematidae</taxon>
        <taxon>Steinernema</taxon>
    </lineage>
</organism>
<evidence type="ECO:0000313" key="1">
    <source>
        <dbReference type="EMBL" id="TKR64131.1"/>
    </source>
</evidence>
<comment type="caution">
    <text evidence="1">The sequence shown here is derived from an EMBL/GenBank/DDBJ whole genome shotgun (WGS) entry which is preliminary data.</text>
</comment>
<gene>
    <name evidence="1" type="ORF">L596_024714</name>
</gene>
<accession>A0A4U5M5I9</accession>
<proteinExistence type="predicted"/>
<sequence length="123" mass="13551">MEKHINNIRIHIILTLFLQSPFHTFDLSLAGHVSASIENHIERNDGQDADRTPAVHQSIVVEVDVIGVLGLAEGARVRLVADALVPVLVWLSFEADDLLAEVAFPVFVAFEASETKLCNQIQI</sequence>
<dbReference type="Proteomes" id="UP000298663">
    <property type="component" value="Unassembled WGS sequence"/>
</dbReference>